<dbReference type="Gene3D" id="1.20.1250.20">
    <property type="entry name" value="MFS general substrate transporter like domains"/>
    <property type="match status" value="1"/>
</dbReference>
<feature type="transmembrane region" description="Helical" evidence="6">
    <location>
        <begin position="156"/>
        <end position="178"/>
    </location>
</feature>
<dbReference type="InterPro" id="IPR036259">
    <property type="entry name" value="MFS_trans_sf"/>
</dbReference>
<dbReference type="PROSITE" id="PS50850">
    <property type="entry name" value="MFS"/>
    <property type="match status" value="1"/>
</dbReference>
<feature type="transmembrane region" description="Helical" evidence="6">
    <location>
        <begin position="331"/>
        <end position="350"/>
    </location>
</feature>
<evidence type="ECO:0000256" key="1">
    <source>
        <dbReference type="ARBA" id="ARBA00004651"/>
    </source>
</evidence>
<evidence type="ECO:0000256" key="4">
    <source>
        <dbReference type="ARBA" id="ARBA00022989"/>
    </source>
</evidence>
<dbReference type="InterPro" id="IPR011701">
    <property type="entry name" value="MFS"/>
</dbReference>
<dbReference type="RefSeq" id="WP_046829927.1">
    <property type="nucleotide sequence ID" value="NZ_LBIA02000001.1"/>
</dbReference>
<feature type="transmembrane region" description="Helical" evidence="6">
    <location>
        <begin position="70"/>
        <end position="89"/>
    </location>
</feature>
<keyword evidence="3 6" id="KW-0812">Transmembrane</keyword>
<keyword evidence="2" id="KW-1003">Cell membrane</keyword>
<evidence type="ECO:0000256" key="3">
    <source>
        <dbReference type="ARBA" id="ARBA00022692"/>
    </source>
</evidence>
<comment type="subcellular location">
    <subcellularLocation>
        <location evidence="1">Cell membrane</location>
        <topology evidence="1">Multi-pass membrane protein</topology>
    </subcellularLocation>
</comment>
<dbReference type="PANTHER" id="PTHR43124">
    <property type="entry name" value="PURINE EFFLUX PUMP PBUE"/>
    <property type="match status" value="1"/>
</dbReference>
<feature type="transmembrane region" description="Helical" evidence="6">
    <location>
        <begin position="210"/>
        <end position="234"/>
    </location>
</feature>
<evidence type="ECO:0000259" key="7">
    <source>
        <dbReference type="PROSITE" id="PS50850"/>
    </source>
</evidence>
<feature type="transmembrane region" description="Helical" evidence="6">
    <location>
        <begin position="128"/>
        <end position="150"/>
    </location>
</feature>
<dbReference type="PANTHER" id="PTHR43124:SF3">
    <property type="entry name" value="CHLORAMPHENICOL EFFLUX PUMP RV0191"/>
    <property type="match status" value="1"/>
</dbReference>
<gene>
    <name evidence="8" type="ORF">YH63_019335</name>
</gene>
<evidence type="ECO:0000256" key="6">
    <source>
        <dbReference type="SAM" id="Phobius"/>
    </source>
</evidence>
<accession>A0A4U6BS62</accession>
<dbReference type="EMBL" id="LBIA02000001">
    <property type="protein sequence ID" value="TKT73402.1"/>
    <property type="molecule type" value="Genomic_DNA"/>
</dbReference>
<reference evidence="8" key="1">
    <citation type="submission" date="2019-04" db="EMBL/GenBank/DDBJ databases">
        <title>Whole genome sequencing of cave bacteria.</title>
        <authorList>
            <person name="Gan H.M."/>
            <person name="Barton H."/>
            <person name="Savka M.A."/>
        </authorList>
    </citation>
    <scope>NUCLEOTIDE SEQUENCE [LARGE SCALE GENOMIC DNA]</scope>
    <source>
        <strain evidence="8">LC387</strain>
    </source>
</reference>
<proteinExistence type="predicted"/>
<name>A0A4U6BS62_9BRAD</name>
<feature type="transmembrane region" description="Helical" evidence="6">
    <location>
        <begin position="95"/>
        <end position="116"/>
    </location>
</feature>
<evidence type="ECO:0000256" key="2">
    <source>
        <dbReference type="ARBA" id="ARBA00022475"/>
    </source>
</evidence>
<keyword evidence="5 6" id="KW-0472">Membrane</keyword>
<feature type="transmembrane region" description="Helical" evidence="6">
    <location>
        <begin position="362"/>
        <end position="381"/>
    </location>
</feature>
<dbReference type="Proteomes" id="UP000034832">
    <property type="component" value="Unassembled WGS sequence"/>
</dbReference>
<comment type="caution">
    <text evidence="8">The sequence shown here is derived from an EMBL/GenBank/DDBJ whole genome shotgun (WGS) entry which is preliminary data.</text>
</comment>
<dbReference type="SUPFAM" id="SSF103473">
    <property type="entry name" value="MFS general substrate transporter"/>
    <property type="match status" value="1"/>
</dbReference>
<evidence type="ECO:0000256" key="5">
    <source>
        <dbReference type="ARBA" id="ARBA00023136"/>
    </source>
</evidence>
<feature type="transmembrane region" description="Helical" evidence="6">
    <location>
        <begin position="240"/>
        <end position="259"/>
    </location>
</feature>
<dbReference type="OrthoDB" id="7930524at2"/>
<feature type="transmembrane region" description="Helical" evidence="6">
    <location>
        <begin position="297"/>
        <end position="319"/>
    </location>
</feature>
<dbReference type="GO" id="GO:0005886">
    <property type="term" value="C:plasma membrane"/>
    <property type="evidence" value="ECO:0007669"/>
    <property type="project" value="UniProtKB-SubCell"/>
</dbReference>
<dbReference type="InterPro" id="IPR020846">
    <property type="entry name" value="MFS_dom"/>
</dbReference>
<sequence length="391" mass="40585">MLPILNIIAVTTFASALSSRALEPVLPLVAGDFGVTVATAASLSAVFALTFAIVQPILGAAADMFGKPRLMIACLVLLGAANIVGAMATSFEMLFLSRVLVGIAAGGTFPIAFGLTGDLVPTAQRQVALSRVLAGAMTGNLLGSSAAGVIGDFLGWRGVLAVLGAIMVVASVAVFIGFRRGGVTSSKGGVSFKSLKDGYRTILRNPNARVCFTAVFIEGLCVLGLFPFVAAFLFELGETRASIPGVVIAAFALGGLFYTMSVSRMLPRFGVRGLMVGGAAIMALQFVVIAFGPRWEIQAISFLIMGWGFYSLHGSLQVFSSDLAPEARASALSLHAFCFFMGQAVGPIVYGFGISHIGKMPTLILSATAILVLGIVAARLLHQKPAEMVDI</sequence>
<dbReference type="STRING" id="211460.YH63_19115"/>
<dbReference type="InterPro" id="IPR050189">
    <property type="entry name" value="MFS_Efflux_Transporters"/>
</dbReference>
<protein>
    <submittedName>
        <fullName evidence="8">MFS transporter</fullName>
    </submittedName>
</protein>
<keyword evidence="4 6" id="KW-1133">Transmembrane helix</keyword>
<dbReference type="Pfam" id="PF07690">
    <property type="entry name" value="MFS_1"/>
    <property type="match status" value="1"/>
</dbReference>
<dbReference type="CDD" id="cd17324">
    <property type="entry name" value="MFS_NepI_like"/>
    <property type="match status" value="1"/>
</dbReference>
<feature type="transmembrane region" description="Helical" evidence="6">
    <location>
        <begin position="271"/>
        <end position="291"/>
    </location>
</feature>
<feature type="domain" description="Major facilitator superfamily (MFS) profile" evidence="7">
    <location>
        <begin position="4"/>
        <end position="386"/>
    </location>
</feature>
<organism evidence="8 9">
    <name type="scientific">Afipia massiliensis</name>
    <dbReference type="NCBI Taxonomy" id="211460"/>
    <lineage>
        <taxon>Bacteria</taxon>
        <taxon>Pseudomonadati</taxon>
        <taxon>Pseudomonadota</taxon>
        <taxon>Alphaproteobacteria</taxon>
        <taxon>Hyphomicrobiales</taxon>
        <taxon>Nitrobacteraceae</taxon>
        <taxon>Afipia</taxon>
    </lineage>
</organism>
<dbReference type="GO" id="GO:0022857">
    <property type="term" value="F:transmembrane transporter activity"/>
    <property type="evidence" value="ECO:0007669"/>
    <property type="project" value="InterPro"/>
</dbReference>
<evidence type="ECO:0000313" key="9">
    <source>
        <dbReference type="Proteomes" id="UP000034832"/>
    </source>
</evidence>
<dbReference type="AlphaFoldDB" id="A0A4U6BS62"/>
<evidence type="ECO:0000313" key="8">
    <source>
        <dbReference type="EMBL" id="TKT73402.1"/>
    </source>
</evidence>
<feature type="transmembrane region" description="Helical" evidence="6">
    <location>
        <begin position="37"/>
        <end position="58"/>
    </location>
</feature>
<keyword evidence="9" id="KW-1185">Reference proteome</keyword>